<dbReference type="InterPro" id="IPR003439">
    <property type="entry name" value="ABC_transporter-like_ATP-bd"/>
</dbReference>
<evidence type="ECO:0000313" key="7">
    <source>
        <dbReference type="Proteomes" id="UP000649753"/>
    </source>
</evidence>
<evidence type="ECO:0000256" key="3">
    <source>
        <dbReference type="ARBA" id="ARBA00022840"/>
    </source>
</evidence>
<keyword evidence="7" id="KW-1185">Reference proteome</keyword>
<feature type="domain" description="ABC transporter" evidence="5">
    <location>
        <begin position="28"/>
        <end position="263"/>
    </location>
</feature>
<dbReference type="Gene3D" id="3.40.50.300">
    <property type="entry name" value="P-loop containing nucleotide triphosphate hydrolases"/>
    <property type="match status" value="1"/>
</dbReference>
<keyword evidence="2" id="KW-0547">Nucleotide-binding</keyword>
<dbReference type="Pfam" id="PF00005">
    <property type="entry name" value="ABC_tran"/>
    <property type="match status" value="1"/>
</dbReference>
<dbReference type="PROSITE" id="PS50893">
    <property type="entry name" value="ABC_TRANSPORTER_2"/>
    <property type="match status" value="1"/>
</dbReference>
<reference evidence="6" key="1">
    <citation type="submission" date="2020-10" db="EMBL/GenBank/DDBJ databases">
        <title>Sequencing the genomes of 1000 actinobacteria strains.</title>
        <authorList>
            <person name="Klenk H.-P."/>
        </authorList>
    </citation>
    <scope>NUCLEOTIDE SEQUENCE</scope>
    <source>
        <strain evidence="6">DSM 46832</strain>
    </source>
</reference>
<dbReference type="InterPro" id="IPR003593">
    <property type="entry name" value="AAA+_ATPase"/>
</dbReference>
<evidence type="ECO:0000256" key="1">
    <source>
        <dbReference type="ARBA" id="ARBA00022448"/>
    </source>
</evidence>
<dbReference type="GO" id="GO:0016887">
    <property type="term" value="F:ATP hydrolysis activity"/>
    <property type="evidence" value="ECO:0007669"/>
    <property type="project" value="InterPro"/>
</dbReference>
<dbReference type="PANTHER" id="PTHR42788">
    <property type="entry name" value="TAURINE IMPORT ATP-BINDING PROTEIN-RELATED"/>
    <property type="match status" value="1"/>
</dbReference>
<dbReference type="InterPro" id="IPR027417">
    <property type="entry name" value="P-loop_NTPase"/>
</dbReference>
<gene>
    <name evidence="6" type="ORF">H4W31_007196</name>
</gene>
<comment type="caution">
    <text evidence="6">The sequence shown here is derived from an EMBL/GenBank/DDBJ whole genome shotgun (WGS) entry which is preliminary data.</text>
</comment>
<feature type="region of interest" description="Disordered" evidence="4">
    <location>
        <begin position="1"/>
        <end position="22"/>
    </location>
</feature>
<evidence type="ECO:0000313" key="6">
    <source>
        <dbReference type="EMBL" id="MBE1491558.1"/>
    </source>
</evidence>
<name>A0A927MH16_9ACTN</name>
<evidence type="ECO:0000256" key="4">
    <source>
        <dbReference type="SAM" id="MobiDB-lite"/>
    </source>
</evidence>
<evidence type="ECO:0000256" key="2">
    <source>
        <dbReference type="ARBA" id="ARBA00022741"/>
    </source>
</evidence>
<dbReference type="GO" id="GO:0005524">
    <property type="term" value="F:ATP binding"/>
    <property type="evidence" value="ECO:0007669"/>
    <property type="project" value="UniProtKB-KW"/>
</dbReference>
<dbReference type="PANTHER" id="PTHR42788:SF13">
    <property type="entry name" value="ALIPHATIC SULFONATES IMPORT ATP-BINDING PROTEIN SSUB"/>
    <property type="match status" value="1"/>
</dbReference>
<accession>A0A927MH16</accession>
<dbReference type="InterPro" id="IPR050166">
    <property type="entry name" value="ABC_transporter_ATP-bind"/>
</dbReference>
<dbReference type="CDD" id="cd03293">
    <property type="entry name" value="ABC_NrtD_SsuB_transporters"/>
    <property type="match status" value="1"/>
</dbReference>
<organism evidence="6 7">
    <name type="scientific">Plantactinospora soyae</name>
    <dbReference type="NCBI Taxonomy" id="1544732"/>
    <lineage>
        <taxon>Bacteria</taxon>
        <taxon>Bacillati</taxon>
        <taxon>Actinomycetota</taxon>
        <taxon>Actinomycetes</taxon>
        <taxon>Micromonosporales</taxon>
        <taxon>Micromonosporaceae</taxon>
        <taxon>Plantactinospora</taxon>
    </lineage>
</organism>
<proteinExistence type="predicted"/>
<dbReference type="EMBL" id="JADBEB010000001">
    <property type="protein sequence ID" value="MBE1491558.1"/>
    <property type="molecule type" value="Genomic_DNA"/>
</dbReference>
<protein>
    <submittedName>
        <fullName evidence="6">NitT/TauT family transport system ATP-binding protein</fullName>
    </submittedName>
</protein>
<dbReference type="AlphaFoldDB" id="A0A927MH16"/>
<sequence>MVQSKVHVPAEPGTHRVAGREESEPALIEVANVDAGYENRREHTRLIALRDVSLQVRPGEFLAIVGPSGCGKTTLINLIAGFVKPLKGTVRVHGREVTGPGADRAMVFQDYALLPWRTVERNIHFAMENRRGHVPKAQREVRVARALALVGLTGFEKSYPHELSGGMRQRVGIARALVTEPEILLMDEPFGAVDAMTREAMQAELEKIITNTRQTVVFITHSIDEAVLLADRIVLISKRPGVIREVIDVDLARPRFDEQADVKRSARFGEIRSHLWSLLADEALGAKREGGS</sequence>
<dbReference type="InterPro" id="IPR017871">
    <property type="entry name" value="ABC_transporter-like_CS"/>
</dbReference>
<dbReference type="SUPFAM" id="SSF52540">
    <property type="entry name" value="P-loop containing nucleoside triphosphate hydrolases"/>
    <property type="match status" value="1"/>
</dbReference>
<dbReference type="RefSeq" id="WP_192770607.1">
    <property type="nucleotide sequence ID" value="NZ_JADBEB010000001.1"/>
</dbReference>
<evidence type="ECO:0000259" key="5">
    <source>
        <dbReference type="PROSITE" id="PS50893"/>
    </source>
</evidence>
<dbReference type="SMART" id="SM00382">
    <property type="entry name" value="AAA"/>
    <property type="match status" value="1"/>
</dbReference>
<dbReference type="PROSITE" id="PS00211">
    <property type="entry name" value="ABC_TRANSPORTER_1"/>
    <property type="match status" value="1"/>
</dbReference>
<dbReference type="Proteomes" id="UP000649753">
    <property type="component" value="Unassembled WGS sequence"/>
</dbReference>
<keyword evidence="1" id="KW-0813">Transport</keyword>
<keyword evidence="3 6" id="KW-0067">ATP-binding</keyword>